<gene>
    <name evidence="3" type="ORF">THAOC_15818</name>
</gene>
<evidence type="ECO:0000313" key="3">
    <source>
        <dbReference type="EMBL" id="EJK63517.1"/>
    </source>
</evidence>
<name>K0SZ45_THAOC</name>
<protein>
    <submittedName>
        <fullName evidence="3">Uncharacterized protein</fullName>
    </submittedName>
</protein>
<dbReference type="Proteomes" id="UP000266841">
    <property type="component" value="Unassembled WGS sequence"/>
</dbReference>
<feature type="chain" id="PRO_5003841523" evidence="2">
    <location>
        <begin position="24"/>
        <end position="504"/>
    </location>
</feature>
<comment type="caution">
    <text evidence="3">The sequence shown here is derived from an EMBL/GenBank/DDBJ whole genome shotgun (WGS) entry which is preliminary data.</text>
</comment>
<proteinExistence type="predicted"/>
<evidence type="ECO:0000313" key="4">
    <source>
        <dbReference type="Proteomes" id="UP000266841"/>
    </source>
</evidence>
<feature type="region of interest" description="Disordered" evidence="1">
    <location>
        <begin position="50"/>
        <end position="140"/>
    </location>
</feature>
<evidence type="ECO:0000256" key="2">
    <source>
        <dbReference type="SAM" id="SignalP"/>
    </source>
</evidence>
<dbReference type="AlphaFoldDB" id="K0SZ45"/>
<reference evidence="3 4" key="1">
    <citation type="journal article" date="2012" name="Genome Biol.">
        <title>Genome and low-iron response of an oceanic diatom adapted to chronic iron limitation.</title>
        <authorList>
            <person name="Lommer M."/>
            <person name="Specht M."/>
            <person name="Roy A.S."/>
            <person name="Kraemer L."/>
            <person name="Andreson R."/>
            <person name="Gutowska M.A."/>
            <person name="Wolf J."/>
            <person name="Bergner S.V."/>
            <person name="Schilhabel M.B."/>
            <person name="Klostermeier U.C."/>
            <person name="Beiko R.G."/>
            <person name="Rosenstiel P."/>
            <person name="Hippler M."/>
            <person name="Laroche J."/>
        </authorList>
    </citation>
    <scope>NUCLEOTIDE SEQUENCE [LARGE SCALE GENOMIC DNA]</scope>
    <source>
        <strain evidence="3 4">CCMP1005</strain>
    </source>
</reference>
<dbReference type="eggNOG" id="ENOG502SM5D">
    <property type="taxonomic scope" value="Eukaryota"/>
</dbReference>
<feature type="signal peptide" evidence="2">
    <location>
        <begin position="1"/>
        <end position="23"/>
    </location>
</feature>
<dbReference type="OMA" id="TYQSYSA"/>
<sequence>MGAALPLAALALVSATTLPQVATARIADRSRVIRARGGRRDYNNLAIEGGAYRGRLGNPGDDADQSDGGIKANSERRVLRRLSRNGDKKNHAQEEARELWDEERRNKRLRGSSTPEGGERDNTGNTGDALSQEYESPERFNRRLSSQLTGCCYTYQSYSAADMCSTYNRDCESGETPSHDSGDESCEQEGLSFIGISFSVNTANGNPYSYQLCDQFPMENIIDRDYDYVMSMDEDGWLVGGGTRALTTRERCRTLTRHILNCSVSEVWIRIKGKPLLLSMRGAPTCTMSQGGGGHHSGDDDGSNEVPSSDVTLIVSIVDTYESDDSYSSYETFLDDLFDAMYSVNGGACMDDHDTDPHVSMARGVKFKSSSHAQQYLYDANLEVAVWQSMYPQGVPIGSSGYGSFPAGSGGNKQYVGYGNLYFFFDRANITKAFRPNRDLSDDESYYSTLYMSSSSDVSSYYSSTTSIGFDYSGSGDDGSEYEHNPYSWKATVSVLLYLSFLFV</sequence>
<dbReference type="OrthoDB" id="42342at2759"/>
<accession>K0SZ45</accession>
<dbReference type="EMBL" id="AGNL01018202">
    <property type="protein sequence ID" value="EJK63517.1"/>
    <property type="molecule type" value="Genomic_DNA"/>
</dbReference>
<organism evidence="3 4">
    <name type="scientific">Thalassiosira oceanica</name>
    <name type="common">Marine diatom</name>
    <dbReference type="NCBI Taxonomy" id="159749"/>
    <lineage>
        <taxon>Eukaryota</taxon>
        <taxon>Sar</taxon>
        <taxon>Stramenopiles</taxon>
        <taxon>Ochrophyta</taxon>
        <taxon>Bacillariophyta</taxon>
        <taxon>Coscinodiscophyceae</taxon>
        <taxon>Thalassiosirophycidae</taxon>
        <taxon>Thalassiosirales</taxon>
        <taxon>Thalassiosiraceae</taxon>
        <taxon>Thalassiosira</taxon>
    </lineage>
</organism>
<keyword evidence="2" id="KW-0732">Signal</keyword>
<keyword evidence="4" id="KW-1185">Reference proteome</keyword>
<feature type="compositionally biased region" description="Basic and acidic residues" evidence="1">
    <location>
        <begin position="84"/>
        <end position="105"/>
    </location>
</feature>
<evidence type="ECO:0000256" key="1">
    <source>
        <dbReference type="SAM" id="MobiDB-lite"/>
    </source>
</evidence>